<keyword evidence="4" id="KW-0677">Repeat</keyword>
<dbReference type="PANTHER" id="PTHR43790">
    <property type="entry name" value="CARBOHYDRATE TRANSPORT ATP-BINDING PROTEIN MG119-RELATED"/>
    <property type="match status" value="1"/>
</dbReference>
<dbReference type="InterPro" id="IPR003593">
    <property type="entry name" value="AAA+_ATPase"/>
</dbReference>
<keyword evidence="8" id="KW-0472">Membrane</keyword>
<dbReference type="InterPro" id="IPR027417">
    <property type="entry name" value="P-loop_NTPase"/>
</dbReference>
<keyword evidence="2" id="KW-0813">Transport</keyword>
<keyword evidence="7" id="KW-1278">Translocase</keyword>
<evidence type="ECO:0000256" key="6">
    <source>
        <dbReference type="ARBA" id="ARBA00022840"/>
    </source>
</evidence>
<dbReference type="FunFam" id="3.40.50.300:FF:000127">
    <property type="entry name" value="Ribose import ATP-binding protein RbsA"/>
    <property type="match status" value="1"/>
</dbReference>
<dbReference type="CDD" id="cd03215">
    <property type="entry name" value="ABC_Carb_Monos_II"/>
    <property type="match status" value="1"/>
</dbReference>
<evidence type="ECO:0000256" key="2">
    <source>
        <dbReference type="ARBA" id="ARBA00022448"/>
    </source>
</evidence>
<dbReference type="SUPFAM" id="SSF52540">
    <property type="entry name" value="P-loop containing nucleoside triphosphate hydrolases"/>
    <property type="match status" value="2"/>
</dbReference>
<dbReference type="PANTHER" id="PTHR43790:SF9">
    <property type="entry name" value="GALACTOFURANOSE TRANSPORTER ATP-BINDING PROTEIN YTFR"/>
    <property type="match status" value="1"/>
</dbReference>
<sequence>MEDVILEMKNISKTFPGVKALSNVDFALRKGEIHALMGENGAGKSTLIKVLTGVYDLEGGSITMAGKNIVNHSPEDAQKNGISTVYQEVNLCPNLTVGENLFIGREPRKGLFIDWNAVNKRSKKLLDDLNIEANPKKLLGDCSIAVQQMIAIARAVDQNCKVLILDEPTSSLDDDEVAKLFTLMRKLRDNGVGIIFVTHFLEQVYEVCDRITVLRNGELVGSYEASELPRVQLVAKMMGKNFDDLADIKSGHENKVDMNSTPVIDARGIGHTGTIHPFDLAVHKGEVIGLTGLLGAGRSEMVRAIYGADKADSGQLYVNGKKVKINKPLDAMMLGMGYLPEDRKKDGIIADLSVRENIIIALQAKKGMFHLMSRKEMDEAADKFIDLLQIKTASRETPIKSLSGGNQQKVIIARWLLTNPDYLILDEPTRGIDVGTKTEIQKLVLDLADQGKAITFISSEIEEMLRTCSRMAVLRDGYKVGELSGDQLNQADIMKTIAGSENGGSENAK</sequence>
<dbReference type="Gene3D" id="3.40.50.300">
    <property type="entry name" value="P-loop containing nucleotide triphosphate hydrolases"/>
    <property type="match status" value="2"/>
</dbReference>
<dbReference type="InterPro" id="IPR003439">
    <property type="entry name" value="ABC_transporter-like_ATP-bd"/>
</dbReference>
<evidence type="ECO:0000256" key="8">
    <source>
        <dbReference type="ARBA" id="ARBA00023136"/>
    </source>
</evidence>
<dbReference type="GO" id="GO:0005524">
    <property type="term" value="F:ATP binding"/>
    <property type="evidence" value="ECO:0007669"/>
    <property type="project" value="UniProtKB-KW"/>
</dbReference>
<keyword evidence="6 10" id="KW-0067">ATP-binding</keyword>
<evidence type="ECO:0000256" key="4">
    <source>
        <dbReference type="ARBA" id="ARBA00022737"/>
    </source>
</evidence>
<evidence type="ECO:0000313" key="10">
    <source>
        <dbReference type="EMBL" id="MQN02372.1"/>
    </source>
</evidence>
<feature type="domain" description="ABC transporter" evidence="9">
    <location>
        <begin position="258"/>
        <end position="501"/>
    </location>
</feature>
<gene>
    <name evidence="10" type="ORF">FRC54_10935</name>
</gene>
<feature type="domain" description="ABC transporter" evidence="9">
    <location>
        <begin position="6"/>
        <end position="241"/>
    </location>
</feature>
<dbReference type="GO" id="GO:0005886">
    <property type="term" value="C:plasma membrane"/>
    <property type="evidence" value="ECO:0007669"/>
    <property type="project" value="UniProtKB-SubCell"/>
</dbReference>
<evidence type="ECO:0000313" key="11">
    <source>
        <dbReference type="Proteomes" id="UP000460257"/>
    </source>
</evidence>
<keyword evidence="3" id="KW-1003">Cell membrane</keyword>
<comment type="caution">
    <text evidence="10">The sequence shown here is derived from an EMBL/GenBank/DDBJ whole genome shotgun (WGS) entry which is preliminary data.</text>
</comment>
<keyword evidence="11" id="KW-1185">Reference proteome</keyword>
<dbReference type="InterPro" id="IPR017871">
    <property type="entry name" value="ABC_transporter-like_CS"/>
</dbReference>
<evidence type="ECO:0000259" key="9">
    <source>
        <dbReference type="PROSITE" id="PS50893"/>
    </source>
</evidence>
<dbReference type="CDD" id="cd03216">
    <property type="entry name" value="ABC_Carb_Monos_I"/>
    <property type="match status" value="1"/>
</dbReference>
<dbReference type="PROSITE" id="PS50893">
    <property type="entry name" value="ABC_TRANSPORTER_2"/>
    <property type="match status" value="2"/>
</dbReference>
<dbReference type="EMBL" id="VOGC01000010">
    <property type="protein sequence ID" value="MQN02372.1"/>
    <property type="molecule type" value="Genomic_DNA"/>
</dbReference>
<dbReference type="AlphaFoldDB" id="A0A6N7J1F0"/>
<name>A0A6N7J1F0_9FIRM</name>
<evidence type="ECO:0000256" key="7">
    <source>
        <dbReference type="ARBA" id="ARBA00022967"/>
    </source>
</evidence>
<dbReference type="SMART" id="SM00382">
    <property type="entry name" value="AAA"/>
    <property type="match status" value="2"/>
</dbReference>
<reference evidence="10" key="1">
    <citation type="journal article" date="2020" name="Appl. Environ. Microbiol.">
        <title>Medium-Chain Fatty Acid Synthesis by 'Candidatus Weimeria bifida' gen. nov., sp. nov., and 'Candidatus Pseudoramibacter fermentans' sp. nov.</title>
        <authorList>
            <person name="Scarborough M.J."/>
            <person name="Myers K.S."/>
            <person name="Donohue T.J."/>
            <person name="Noguera D.R."/>
        </authorList>
    </citation>
    <scope>NUCLEOTIDE SEQUENCE</scope>
    <source>
        <strain evidence="10">LCO1.1</strain>
    </source>
</reference>
<dbReference type="Pfam" id="PF00005">
    <property type="entry name" value="ABC_tran"/>
    <property type="match status" value="2"/>
</dbReference>
<dbReference type="Proteomes" id="UP000460257">
    <property type="component" value="Unassembled WGS sequence"/>
</dbReference>
<dbReference type="PROSITE" id="PS00211">
    <property type="entry name" value="ABC_TRANSPORTER_1"/>
    <property type="match status" value="1"/>
</dbReference>
<dbReference type="GO" id="GO:0016887">
    <property type="term" value="F:ATP hydrolysis activity"/>
    <property type="evidence" value="ECO:0007669"/>
    <property type="project" value="InterPro"/>
</dbReference>
<protein>
    <submittedName>
        <fullName evidence="10">Sugar ABC transporter ATP-binding protein</fullName>
    </submittedName>
</protein>
<proteinExistence type="predicted"/>
<keyword evidence="5" id="KW-0547">Nucleotide-binding</keyword>
<dbReference type="InterPro" id="IPR050107">
    <property type="entry name" value="ABC_carbohydrate_import_ATPase"/>
</dbReference>
<comment type="subcellular location">
    <subcellularLocation>
        <location evidence="1">Cell membrane</location>
        <topology evidence="1">Peripheral membrane protein</topology>
    </subcellularLocation>
</comment>
<evidence type="ECO:0000256" key="5">
    <source>
        <dbReference type="ARBA" id="ARBA00022741"/>
    </source>
</evidence>
<accession>A0A6N7J1F0</accession>
<evidence type="ECO:0000256" key="1">
    <source>
        <dbReference type="ARBA" id="ARBA00004202"/>
    </source>
</evidence>
<organism evidence="10 11">
    <name type="scientific">Candidatus Weimeria bifida</name>
    <dbReference type="NCBI Taxonomy" id="2599074"/>
    <lineage>
        <taxon>Bacteria</taxon>
        <taxon>Bacillati</taxon>
        <taxon>Bacillota</taxon>
        <taxon>Clostridia</taxon>
        <taxon>Lachnospirales</taxon>
        <taxon>Lachnospiraceae</taxon>
        <taxon>Candidatus Weimeria</taxon>
    </lineage>
</organism>
<evidence type="ECO:0000256" key="3">
    <source>
        <dbReference type="ARBA" id="ARBA00022475"/>
    </source>
</evidence>